<dbReference type="EMBL" id="CDNC01000047">
    <property type="protein sequence ID" value="CEM62947.1"/>
    <property type="molecule type" value="Genomic_DNA"/>
</dbReference>
<dbReference type="OrthoDB" id="9806267at2"/>
<accession>A0A0B7GZ86</accession>
<dbReference type="GeneID" id="58792151"/>
<dbReference type="Proteomes" id="UP000042527">
    <property type="component" value="Unassembled WGS sequence"/>
</dbReference>
<name>A0A0B7GZ86_TREPH</name>
<dbReference type="AlphaFoldDB" id="A0A0B7GZ86"/>
<protein>
    <submittedName>
        <fullName evidence="1">Uncharacterized protein</fullName>
    </submittedName>
</protein>
<proteinExistence type="predicted"/>
<keyword evidence="2" id="KW-1185">Reference proteome</keyword>
<dbReference type="RefSeq" id="WP_002699602.1">
    <property type="nucleotide sequence ID" value="NZ_CDNC01000047.1"/>
</dbReference>
<evidence type="ECO:0000313" key="2">
    <source>
        <dbReference type="Proteomes" id="UP000042527"/>
    </source>
</evidence>
<gene>
    <name evidence="1" type="ORF">TPHV1_510014</name>
</gene>
<organism evidence="1 2">
    <name type="scientific">Treponema phagedenis</name>
    <dbReference type="NCBI Taxonomy" id="162"/>
    <lineage>
        <taxon>Bacteria</taxon>
        <taxon>Pseudomonadati</taxon>
        <taxon>Spirochaetota</taxon>
        <taxon>Spirochaetia</taxon>
        <taxon>Spirochaetales</taxon>
        <taxon>Treponemataceae</taxon>
        <taxon>Treponema</taxon>
    </lineage>
</organism>
<reference evidence="2" key="1">
    <citation type="submission" date="2015-01" db="EMBL/GenBank/DDBJ databases">
        <authorList>
            <person name="Manzoor Shahid"/>
            <person name="Zubair Saima"/>
        </authorList>
    </citation>
    <scope>NUCLEOTIDE SEQUENCE [LARGE SCALE GENOMIC DNA]</scope>
    <source>
        <strain evidence="2">V1</strain>
    </source>
</reference>
<sequence>MKKAVGICVCLLLCGALFAKIPVIVIDSGHGGKDAEIGSEIEPEISNGIETEIAYD</sequence>
<evidence type="ECO:0000313" key="1">
    <source>
        <dbReference type="EMBL" id="CEM62947.1"/>
    </source>
</evidence>